<name>A0ABW3VBB6_9HYPH</name>
<dbReference type="EMBL" id="JBHTMA010000040">
    <property type="protein sequence ID" value="MFD1229444.1"/>
    <property type="molecule type" value="Genomic_DNA"/>
</dbReference>
<feature type="non-terminal residue" evidence="1">
    <location>
        <position position="1"/>
    </location>
</feature>
<organism evidence="1 2">
    <name type="scientific">Pseudochrobactrum kiredjianiae</name>
    <dbReference type="NCBI Taxonomy" id="386305"/>
    <lineage>
        <taxon>Bacteria</taxon>
        <taxon>Pseudomonadati</taxon>
        <taxon>Pseudomonadota</taxon>
        <taxon>Alphaproteobacteria</taxon>
        <taxon>Hyphomicrobiales</taxon>
        <taxon>Brucellaceae</taxon>
        <taxon>Pseudochrobactrum</taxon>
    </lineage>
</organism>
<dbReference type="RefSeq" id="WP_377700458.1">
    <property type="nucleotide sequence ID" value="NZ_JBHTMA010000040.1"/>
</dbReference>
<accession>A0ABW3VBB6</accession>
<proteinExistence type="predicted"/>
<dbReference type="Proteomes" id="UP001597263">
    <property type="component" value="Unassembled WGS sequence"/>
</dbReference>
<sequence>ASSFVRPLSGRTLIHSGGNSQWQVISNWFSTDGSVFELGIAEGIAPNFRSLPIVFWLAENDAINAGTAISSLGSMRVWIAPDA</sequence>
<protein>
    <recommendedName>
        <fullName evidence="3">Oxidoreductase</fullName>
    </recommendedName>
</protein>
<evidence type="ECO:0000313" key="1">
    <source>
        <dbReference type="EMBL" id="MFD1229444.1"/>
    </source>
</evidence>
<comment type="caution">
    <text evidence="1">The sequence shown here is derived from an EMBL/GenBank/DDBJ whole genome shotgun (WGS) entry which is preliminary data.</text>
</comment>
<evidence type="ECO:0000313" key="2">
    <source>
        <dbReference type="Proteomes" id="UP001597263"/>
    </source>
</evidence>
<keyword evidence="2" id="KW-1185">Reference proteome</keyword>
<gene>
    <name evidence="1" type="ORF">ACFQ35_20080</name>
</gene>
<reference evidence="2" key="1">
    <citation type="journal article" date="2019" name="Int. J. Syst. Evol. Microbiol.">
        <title>The Global Catalogue of Microorganisms (GCM) 10K type strain sequencing project: providing services to taxonomists for standard genome sequencing and annotation.</title>
        <authorList>
            <consortium name="The Broad Institute Genomics Platform"/>
            <consortium name="The Broad Institute Genome Sequencing Center for Infectious Disease"/>
            <person name="Wu L."/>
            <person name="Ma J."/>
        </authorList>
    </citation>
    <scope>NUCLEOTIDE SEQUENCE [LARGE SCALE GENOMIC DNA]</scope>
    <source>
        <strain evidence="2">CCUG 49584</strain>
    </source>
</reference>
<evidence type="ECO:0008006" key="3">
    <source>
        <dbReference type="Google" id="ProtNLM"/>
    </source>
</evidence>